<accession>A0A914QFK1</accession>
<reference evidence="2" key="1">
    <citation type="submission" date="2022-11" db="UniProtKB">
        <authorList>
            <consortium name="WormBaseParasite"/>
        </authorList>
    </citation>
    <scope>IDENTIFICATION</scope>
</reference>
<organism evidence="1 2">
    <name type="scientific">Panagrolaimus davidi</name>
    <dbReference type="NCBI Taxonomy" id="227884"/>
    <lineage>
        <taxon>Eukaryota</taxon>
        <taxon>Metazoa</taxon>
        <taxon>Ecdysozoa</taxon>
        <taxon>Nematoda</taxon>
        <taxon>Chromadorea</taxon>
        <taxon>Rhabditida</taxon>
        <taxon>Tylenchina</taxon>
        <taxon>Panagrolaimomorpha</taxon>
        <taxon>Panagrolaimoidea</taxon>
        <taxon>Panagrolaimidae</taxon>
        <taxon>Panagrolaimus</taxon>
    </lineage>
</organism>
<dbReference type="Proteomes" id="UP000887578">
    <property type="component" value="Unplaced"/>
</dbReference>
<keyword evidence="1" id="KW-1185">Reference proteome</keyword>
<evidence type="ECO:0000313" key="2">
    <source>
        <dbReference type="WBParaSite" id="PDA_v2.g30166.t1"/>
    </source>
</evidence>
<protein>
    <submittedName>
        <fullName evidence="2">Uncharacterized protein</fullName>
    </submittedName>
</protein>
<dbReference type="AlphaFoldDB" id="A0A914QFK1"/>
<evidence type="ECO:0000313" key="1">
    <source>
        <dbReference type="Proteomes" id="UP000887578"/>
    </source>
</evidence>
<name>A0A914QFK1_9BILA</name>
<proteinExistence type="predicted"/>
<sequence length="82" mass="9547">MNSLTKEQQQLLAAADAVIVKLTEELKQMDEFIKNSRPSTSKERLQNKINVKKRNELAEELNKCNKEREELTEDFEKIGVKI</sequence>
<dbReference type="WBParaSite" id="PDA_v2.g30166.t1">
    <property type="protein sequence ID" value="PDA_v2.g30166.t1"/>
    <property type="gene ID" value="PDA_v2.g30166"/>
</dbReference>